<comment type="caution">
    <text evidence="4">The sequence shown here is derived from an EMBL/GenBank/DDBJ whole genome shotgun (WGS) entry which is preliminary data.</text>
</comment>
<dbReference type="PANTHER" id="PTHR22946">
    <property type="entry name" value="DIENELACTONE HYDROLASE DOMAIN-CONTAINING PROTEIN-RELATED"/>
    <property type="match status" value="1"/>
</dbReference>
<feature type="domain" description="AB hydrolase-1" evidence="3">
    <location>
        <begin position="32"/>
        <end position="272"/>
    </location>
</feature>
<evidence type="ECO:0000256" key="1">
    <source>
        <dbReference type="ARBA" id="ARBA00022801"/>
    </source>
</evidence>
<reference evidence="4 5" key="1">
    <citation type="submission" date="2019-10" db="EMBL/GenBank/DDBJ databases">
        <title>Alcanivorax sp.PA15-N-34 draft genome sequence.</title>
        <authorList>
            <person name="Liao X."/>
            <person name="Shao Z."/>
        </authorList>
    </citation>
    <scope>NUCLEOTIDE SEQUENCE [LARGE SCALE GENOMIC DNA]</scope>
    <source>
        <strain evidence="4 5">PA15-N-34</strain>
    </source>
</reference>
<dbReference type="InterPro" id="IPR029058">
    <property type="entry name" value="AB_hydrolase_fold"/>
</dbReference>
<dbReference type="InterPro" id="IPR000073">
    <property type="entry name" value="AB_hydrolase_1"/>
</dbReference>
<accession>A0A6N7LTS6</accession>
<dbReference type="Gene3D" id="3.40.50.1820">
    <property type="entry name" value="alpha/beta hydrolase"/>
    <property type="match status" value="1"/>
</dbReference>
<evidence type="ECO:0000259" key="3">
    <source>
        <dbReference type="Pfam" id="PF12697"/>
    </source>
</evidence>
<dbReference type="GO" id="GO:0052689">
    <property type="term" value="F:carboxylic ester hydrolase activity"/>
    <property type="evidence" value="ECO:0007669"/>
    <property type="project" value="UniProtKB-ARBA"/>
</dbReference>
<dbReference type="SUPFAM" id="SSF53474">
    <property type="entry name" value="alpha/beta-Hydrolases"/>
    <property type="match status" value="1"/>
</dbReference>
<organism evidence="4 5">
    <name type="scientific">Alcanivorax sediminis</name>
    <dbReference type="NCBI Taxonomy" id="2663008"/>
    <lineage>
        <taxon>Bacteria</taxon>
        <taxon>Pseudomonadati</taxon>
        <taxon>Pseudomonadota</taxon>
        <taxon>Gammaproteobacteria</taxon>
        <taxon>Oceanospirillales</taxon>
        <taxon>Alcanivoracaceae</taxon>
        <taxon>Alcanivorax</taxon>
    </lineage>
</organism>
<dbReference type="RefSeq" id="WP_153498583.1">
    <property type="nucleotide sequence ID" value="NZ_JBMZXE010000046.1"/>
</dbReference>
<evidence type="ECO:0000313" key="4">
    <source>
        <dbReference type="EMBL" id="MQX51801.1"/>
    </source>
</evidence>
<dbReference type="AlphaFoldDB" id="A0A6N7LTS6"/>
<dbReference type="PANTHER" id="PTHR22946:SF9">
    <property type="entry name" value="POLYKETIDE TRANSFERASE AF380"/>
    <property type="match status" value="1"/>
</dbReference>
<dbReference type="Pfam" id="PF12697">
    <property type="entry name" value="Abhydrolase_6"/>
    <property type="match status" value="1"/>
</dbReference>
<keyword evidence="1 4" id="KW-0378">Hydrolase</keyword>
<dbReference type="InterPro" id="IPR050261">
    <property type="entry name" value="FrsA_esterase"/>
</dbReference>
<evidence type="ECO:0000256" key="2">
    <source>
        <dbReference type="ARBA" id="ARBA00038115"/>
    </source>
</evidence>
<protein>
    <submittedName>
        <fullName evidence="4">Alpha/beta fold hydrolase</fullName>
    </submittedName>
</protein>
<dbReference type="Proteomes" id="UP000469421">
    <property type="component" value="Unassembled WGS sequence"/>
</dbReference>
<name>A0A6N7LTS6_9GAMM</name>
<comment type="similarity">
    <text evidence="2">Belongs to the AB hydrolase superfamily. FUS2 hydrolase family.</text>
</comment>
<sequence>MSEKREMRFVSDGQSCRGDLYLPDGDGPFLTLVMGHGFGLTKECGLDPFRDAFLAAGYAVFMFDYRHFGESEGVPRQVLMPNREVADWQAALACVRKIPEVDNQKIVLWGTSFAGGLVSVVAGKEPVAGIISQCPMMDGLASVLGVIGYAGLGQGLKMTGLGLLDLASSAVGMGPKLLPSAGRPGELAAMSSADAWDGYTALMPDHVPNEVAARIALVLPLFRPVTSASKVTCPALILICETDSVAPASAAEKAAAAMANATVKRYPVGHFDVYQGEAREISLKDQLAFLKTLA</sequence>
<proteinExistence type="inferred from homology"/>
<keyword evidence="5" id="KW-1185">Reference proteome</keyword>
<evidence type="ECO:0000313" key="5">
    <source>
        <dbReference type="Proteomes" id="UP000469421"/>
    </source>
</evidence>
<dbReference type="EMBL" id="WIRE01000001">
    <property type="protein sequence ID" value="MQX51801.1"/>
    <property type="molecule type" value="Genomic_DNA"/>
</dbReference>
<gene>
    <name evidence="4" type="ORF">GFN93_00980</name>
</gene>